<accession>A0A918GQE7</accession>
<organism evidence="3 4">
    <name type="scientific">Actinokineospora fastidiosa</name>
    <dbReference type="NCBI Taxonomy" id="1816"/>
    <lineage>
        <taxon>Bacteria</taxon>
        <taxon>Bacillati</taxon>
        <taxon>Actinomycetota</taxon>
        <taxon>Actinomycetes</taxon>
        <taxon>Pseudonocardiales</taxon>
        <taxon>Pseudonocardiaceae</taxon>
        <taxon>Actinokineospora</taxon>
    </lineage>
</organism>
<feature type="region of interest" description="Disordered" evidence="1">
    <location>
        <begin position="1"/>
        <end position="44"/>
    </location>
</feature>
<protein>
    <recommendedName>
        <fullName evidence="2">Helix-turn-helix domain-containing protein</fullName>
    </recommendedName>
</protein>
<dbReference type="InterPro" id="IPR041657">
    <property type="entry name" value="HTH_17"/>
</dbReference>
<dbReference type="EMBL" id="BMRB01000007">
    <property type="protein sequence ID" value="GGS53879.1"/>
    <property type="molecule type" value="Genomic_DNA"/>
</dbReference>
<sequence>MVNNGPRRPARLAGPQRPAPGNRPQPRRGDDAPSTDQRSSPIAAVGEEGLVLLTAEQAAARLQLRPSWLRRKAAARVIPCRYVGKHLRFTPEDLAAIAAQYAHTPAEPGLQLRRRVP</sequence>
<dbReference type="Proteomes" id="UP000660680">
    <property type="component" value="Unassembled WGS sequence"/>
</dbReference>
<reference evidence="3" key="1">
    <citation type="journal article" date="2014" name="Int. J. Syst. Evol. Microbiol.">
        <title>Complete genome sequence of Corynebacterium casei LMG S-19264T (=DSM 44701T), isolated from a smear-ripened cheese.</title>
        <authorList>
            <consortium name="US DOE Joint Genome Institute (JGI-PGF)"/>
            <person name="Walter F."/>
            <person name="Albersmeier A."/>
            <person name="Kalinowski J."/>
            <person name="Ruckert C."/>
        </authorList>
    </citation>
    <scope>NUCLEOTIDE SEQUENCE</scope>
    <source>
        <strain evidence="3">JCM 3276</strain>
    </source>
</reference>
<keyword evidence="4" id="KW-1185">Reference proteome</keyword>
<reference evidence="3" key="2">
    <citation type="submission" date="2020-09" db="EMBL/GenBank/DDBJ databases">
        <authorList>
            <person name="Sun Q."/>
            <person name="Ohkuma M."/>
        </authorList>
    </citation>
    <scope>NUCLEOTIDE SEQUENCE</scope>
    <source>
        <strain evidence="3">JCM 3276</strain>
    </source>
</reference>
<evidence type="ECO:0000313" key="3">
    <source>
        <dbReference type="EMBL" id="GGS53879.1"/>
    </source>
</evidence>
<evidence type="ECO:0000256" key="1">
    <source>
        <dbReference type="SAM" id="MobiDB-lite"/>
    </source>
</evidence>
<evidence type="ECO:0000259" key="2">
    <source>
        <dbReference type="Pfam" id="PF12728"/>
    </source>
</evidence>
<evidence type="ECO:0000313" key="4">
    <source>
        <dbReference type="Proteomes" id="UP000660680"/>
    </source>
</evidence>
<dbReference type="Pfam" id="PF12728">
    <property type="entry name" value="HTH_17"/>
    <property type="match status" value="1"/>
</dbReference>
<name>A0A918GQE7_9PSEU</name>
<comment type="caution">
    <text evidence="3">The sequence shown here is derived from an EMBL/GenBank/DDBJ whole genome shotgun (WGS) entry which is preliminary data.</text>
</comment>
<feature type="domain" description="Helix-turn-helix" evidence="2">
    <location>
        <begin position="52"/>
        <end position="98"/>
    </location>
</feature>
<proteinExistence type="predicted"/>
<dbReference type="AlphaFoldDB" id="A0A918GQE7"/>
<gene>
    <name evidence="3" type="ORF">GCM10010171_56230</name>
</gene>